<accession>A0A9J2PCJ3</accession>
<dbReference type="Proteomes" id="UP000036681">
    <property type="component" value="Unplaced"/>
</dbReference>
<keyword evidence="1" id="KW-1185">Reference proteome</keyword>
<evidence type="ECO:0000313" key="1">
    <source>
        <dbReference type="Proteomes" id="UP000036681"/>
    </source>
</evidence>
<sequence>MPTRPQDQITQPLNDEWDLFMKRDVVFTQAAWQTYLQLRGRPLGSTHKTLQVDKELREQKLLIDEEVRLIEGDAIVVDFKVLRPTKEERERGVLGIPAVAKPLLNRDTDSFRISLILDDTIARAFHMEISSELSSMSGRSQDHGWETIWDYYNKLHDRGDHWCSIHIRVLENKYQVFYDGLFLREFRGVRGVFRNFMKYTYVRGIVVNAYNSDQFLVAPADGGVHGYFVNYKHRISFGRVQQALHAGEELFIEAFIGNISLYYWNEHKKQDRAASITLLHSNSFPVLRIDLVKEKDISTGKTSCAVIHHHDPNDIAAFEISGNIEPVRYAVFDIGSS</sequence>
<proteinExistence type="predicted"/>
<name>A0A9J2PCJ3_ASCLU</name>
<dbReference type="WBParaSite" id="ALUE_0000769501-mRNA-1">
    <property type="protein sequence ID" value="ALUE_0000769501-mRNA-1"/>
    <property type="gene ID" value="ALUE_0000769501"/>
</dbReference>
<protein>
    <submittedName>
        <fullName evidence="2">Uncharacterized protein</fullName>
    </submittedName>
</protein>
<evidence type="ECO:0000313" key="2">
    <source>
        <dbReference type="WBParaSite" id="ALUE_0000769501-mRNA-1"/>
    </source>
</evidence>
<organism evidence="1 2">
    <name type="scientific">Ascaris lumbricoides</name>
    <name type="common">Giant roundworm</name>
    <dbReference type="NCBI Taxonomy" id="6252"/>
    <lineage>
        <taxon>Eukaryota</taxon>
        <taxon>Metazoa</taxon>
        <taxon>Ecdysozoa</taxon>
        <taxon>Nematoda</taxon>
        <taxon>Chromadorea</taxon>
        <taxon>Rhabditida</taxon>
        <taxon>Spirurina</taxon>
        <taxon>Ascaridomorpha</taxon>
        <taxon>Ascaridoidea</taxon>
        <taxon>Ascarididae</taxon>
        <taxon>Ascaris</taxon>
    </lineage>
</organism>
<reference evidence="2" key="1">
    <citation type="submission" date="2023-03" db="UniProtKB">
        <authorList>
            <consortium name="WormBaseParasite"/>
        </authorList>
    </citation>
    <scope>IDENTIFICATION</scope>
</reference>
<dbReference type="AlphaFoldDB" id="A0A9J2PCJ3"/>